<keyword evidence="1" id="KW-1133">Transmembrane helix</keyword>
<sequence length="84" mass="10158">MTRKVLVFINTYRWLIYLVWTVPTFFIWSYLGYQVWEEDPDAPGMLYLAPAWAVWFLLHLCTAIILAIVLKIWQVRQIRKRQPS</sequence>
<keyword evidence="1" id="KW-0812">Transmembrane</keyword>
<gene>
    <name evidence="2" type="ordered locus">Dd1591_2233</name>
</gene>
<accession>C6CJ95</accession>
<protein>
    <submittedName>
        <fullName evidence="2">Uncharacterized protein</fullName>
    </submittedName>
</protein>
<keyword evidence="1" id="KW-0472">Membrane</keyword>
<dbReference type="Proteomes" id="UP000002735">
    <property type="component" value="Chromosome"/>
</dbReference>
<dbReference type="OrthoDB" id="9919301at2"/>
<evidence type="ECO:0000256" key="1">
    <source>
        <dbReference type="SAM" id="Phobius"/>
    </source>
</evidence>
<dbReference type="EMBL" id="CP001655">
    <property type="protein sequence ID" value="ACT07076.1"/>
    <property type="molecule type" value="Genomic_DNA"/>
</dbReference>
<organism evidence="2 3">
    <name type="scientific">Dickeya chrysanthemi (strain Ech1591)</name>
    <name type="common">Dickeya zeae (strain Ech1591)</name>
    <dbReference type="NCBI Taxonomy" id="561229"/>
    <lineage>
        <taxon>Bacteria</taxon>
        <taxon>Pseudomonadati</taxon>
        <taxon>Pseudomonadota</taxon>
        <taxon>Gammaproteobacteria</taxon>
        <taxon>Enterobacterales</taxon>
        <taxon>Pectobacteriaceae</taxon>
        <taxon>Dickeya</taxon>
    </lineage>
</organism>
<evidence type="ECO:0000313" key="3">
    <source>
        <dbReference type="Proteomes" id="UP000002735"/>
    </source>
</evidence>
<proteinExistence type="predicted"/>
<evidence type="ECO:0000313" key="2">
    <source>
        <dbReference type="EMBL" id="ACT07076.1"/>
    </source>
</evidence>
<dbReference type="KEGG" id="dze:Dd1591_2233"/>
<feature type="transmembrane region" description="Helical" evidence="1">
    <location>
        <begin position="51"/>
        <end position="73"/>
    </location>
</feature>
<dbReference type="HOGENOM" id="CLU_2522243_0_0_6"/>
<reference evidence="2 3" key="1">
    <citation type="submission" date="2009-06" db="EMBL/GenBank/DDBJ databases">
        <title>Complete sequence of Dickeya zeae Ech1591.</title>
        <authorList>
            <consortium name="US DOE Joint Genome Institute"/>
            <person name="Lucas S."/>
            <person name="Copeland A."/>
            <person name="Lapidus A."/>
            <person name="Glavina del Rio T."/>
            <person name="Tice H."/>
            <person name="Bruce D."/>
            <person name="Goodwin L."/>
            <person name="Pitluck S."/>
            <person name="Chertkov O."/>
            <person name="Brettin T."/>
            <person name="Detter J.C."/>
            <person name="Han C."/>
            <person name="Larimer F."/>
            <person name="Land M."/>
            <person name="Hauser L."/>
            <person name="Kyrpides N."/>
            <person name="Ovchinnikova G."/>
            <person name="Balakrishnan V."/>
            <person name="Glasner J."/>
            <person name="Perna N.T."/>
        </authorList>
    </citation>
    <scope>NUCLEOTIDE SEQUENCE [LARGE SCALE GENOMIC DNA]</scope>
    <source>
        <strain evidence="2 3">Ech1591</strain>
    </source>
</reference>
<feature type="transmembrane region" description="Helical" evidence="1">
    <location>
        <begin position="12"/>
        <end position="31"/>
    </location>
</feature>
<name>C6CJ95_DICC1</name>
<dbReference type="AlphaFoldDB" id="C6CJ95"/>
<dbReference type="eggNOG" id="ENOG502ZU8D">
    <property type="taxonomic scope" value="Bacteria"/>
</dbReference>